<dbReference type="InterPro" id="IPR005119">
    <property type="entry name" value="LysR_subst-bd"/>
</dbReference>
<protein>
    <submittedName>
        <fullName evidence="6">LysR family transcriptional regulator</fullName>
    </submittedName>
</protein>
<dbReference type="Pfam" id="PF00126">
    <property type="entry name" value="HTH_1"/>
    <property type="match status" value="1"/>
</dbReference>
<dbReference type="PANTHER" id="PTHR30537">
    <property type="entry name" value="HTH-TYPE TRANSCRIPTIONAL REGULATOR"/>
    <property type="match status" value="1"/>
</dbReference>
<dbReference type="InterPro" id="IPR058163">
    <property type="entry name" value="LysR-type_TF_proteobact-type"/>
</dbReference>
<reference evidence="6 7" key="1">
    <citation type="submission" date="2021-03" db="EMBL/GenBank/DDBJ databases">
        <title>Five novel Rahnella species.</title>
        <authorList>
            <person name="Brady C."/>
            <person name="Asselin J."/>
            <person name="Beer S."/>
            <person name="Bruberg M.B."/>
            <person name="Crampton B."/>
            <person name="Venter S."/>
            <person name="Arnold D."/>
            <person name="Denman S."/>
        </authorList>
    </citation>
    <scope>NUCLEOTIDE SEQUENCE [LARGE SCALE GENOMIC DNA]</scope>
    <source>
        <strain evidence="6 7">H11b</strain>
    </source>
</reference>
<organism evidence="6 7">
    <name type="scientific">Rahnella bonaserana</name>
    <dbReference type="NCBI Taxonomy" id="2816248"/>
    <lineage>
        <taxon>Bacteria</taxon>
        <taxon>Pseudomonadati</taxon>
        <taxon>Pseudomonadota</taxon>
        <taxon>Gammaproteobacteria</taxon>
        <taxon>Enterobacterales</taxon>
        <taxon>Yersiniaceae</taxon>
        <taxon>Rahnella</taxon>
    </lineage>
</organism>
<accession>A0ABS6LUD7</accession>
<dbReference type="RefSeq" id="WP_217173082.1">
    <property type="nucleotide sequence ID" value="NZ_JAFMOW010000060.1"/>
</dbReference>
<proteinExistence type="inferred from homology"/>
<keyword evidence="7" id="KW-1185">Reference proteome</keyword>
<evidence type="ECO:0000256" key="2">
    <source>
        <dbReference type="ARBA" id="ARBA00023015"/>
    </source>
</evidence>
<comment type="similarity">
    <text evidence="1">Belongs to the LysR transcriptional regulatory family.</text>
</comment>
<dbReference type="PANTHER" id="PTHR30537:SF21">
    <property type="entry name" value="HTH-TYPE TRANSCRIPTIONAL REGULATOR SINR-RELATED"/>
    <property type="match status" value="1"/>
</dbReference>
<feature type="domain" description="HTH lysR-type" evidence="5">
    <location>
        <begin position="7"/>
        <end position="64"/>
    </location>
</feature>
<dbReference type="Proteomes" id="UP000734343">
    <property type="component" value="Unassembled WGS sequence"/>
</dbReference>
<evidence type="ECO:0000313" key="7">
    <source>
        <dbReference type="Proteomes" id="UP000734343"/>
    </source>
</evidence>
<dbReference type="InterPro" id="IPR000847">
    <property type="entry name" value="LysR_HTH_N"/>
</dbReference>
<keyword evidence="2" id="KW-0805">Transcription regulation</keyword>
<name>A0ABS6LUD7_9GAMM</name>
<dbReference type="PROSITE" id="PS50931">
    <property type="entry name" value="HTH_LYSR"/>
    <property type="match status" value="1"/>
</dbReference>
<keyword evidence="4" id="KW-0804">Transcription</keyword>
<sequence>MKYNNTRELRDWVIFIKTIEKENLSLAARELGVSVSTVSKAISRLEDYVQTMLIKRDARNFEITSAGHIAYSKAKNITESFQSLLSELQNPELLIQGDIKFSVPSVVCQLLANHWTSEYIIQNPMARIEIKSQELFEFNHDVKNFDHVALQYGNIQRPELVHRELSSVELISCASPEYIKKFNALDRPDNFEGHTLLMVDNCNLKDNMIFSKGDEIVFLDKNHKPSIKSNDFLALFNLLLEGKGLLLGTPKWLALTHIRDGKLVQIIPDWKLANIPVYLVWMHRPYYSPLFLDFINYVEKKWNNFNQVYLK</sequence>
<evidence type="ECO:0000259" key="5">
    <source>
        <dbReference type="PROSITE" id="PS50931"/>
    </source>
</evidence>
<dbReference type="EMBL" id="JAFMOW010000060">
    <property type="protein sequence ID" value="MBU9855649.1"/>
    <property type="molecule type" value="Genomic_DNA"/>
</dbReference>
<dbReference type="Pfam" id="PF03466">
    <property type="entry name" value="LysR_substrate"/>
    <property type="match status" value="1"/>
</dbReference>
<evidence type="ECO:0000313" key="6">
    <source>
        <dbReference type="EMBL" id="MBU9855649.1"/>
    </source>
</evidence>
<evidence type="ECO:0000256" key="3">
    <source>
        <dbReference type="ARBA" id="ARBA00023125"/>
    </source>
</evidence>
<keyword evidence="3" id="KW-0238">DNA-binding</keyword>
<comment type="caution">
    <text evidence="6">The sequence shown here is derived from an EMBL/GenBank/DDBJ whole genome shotgun (WGS) entry which is preliminary data.</text>
</comment>
<evidence type="ECO:0000256" key="1">
    <source>
        <dbReference type="ARBA" id="ARBA00009437"/>
    </source>
</evidence>
<gene>
    <name evidence="6" type="ORF">J1778_10200</name>
</gene>
<evidence type="ECO:0000256" key="4">
    <source>
        <dbReference type="ARBA" id="ARBA00023163"/>
    </source>
</evidence>